<feature type="non-terminal residue" evidence="1">
    <location>
        <position position="262"/>
    </location>
</feature>
<organism evidence="1">
    <name type="scientific">marine sediment metagenome</name>
    <dbReference type="NCBI Taxonomy" id="412755"/>
    <lineage>
        <taxon>unclassified sequences</taxon>
        <taxon>metagenomes</taxon>
        <taxon>ecological metagenomes</taxon>
    </lineage>
</organism>
<accession>X1PZ52</accession>
<gene>
    <name evidence="1" type="ORF">S06H3_44017</name>
</gene>
<evidence type="ECO:0000313" key="1">
    <source>
        <dbReference type="EMBL" id="GAI36239.1"/>
    </source>
</evidence>
<feature type="non-terminal residue" evidence="1">
    <location>
        <position position="1"/>
    </location>
</feature>
<protein>
    <submittedName>
        <fullName evidence="1">Uncharacterized protein</fullName>
    </submittedName>
</protein>
<dbReference type="AlphaFoldDB" id="X1PZ52"/>
<dbReference type="EMBL" id="BARV01027345">
    <property type="protein sequence ID" value="GAI36239.1"/>
    <property type="molecule type" value="Genomic_DNA"/>
</dbReference>
<reference evidence="1" key="1">
    <citation type="journal article" date="2014" name="Front. Microbiol.">
        <title>High frequency of phylogenetically diverse reductive dehalogenase-homologous genes in deep subseafloor sedimentary metagenomes.</title>
        <authorList>
            <person name="Kawai M."/>
            <person name="Futagami T."/>
            <person name="Toyoda A."/>
            <person name="Takaki Y."/>
            <person name="Nishi S."/>
            <person name="Hori S."/>
            <person name="Arai W."/>
            <person name="Tsubouchi T."/>
            <person name="Morono Y."/>
            <person name="Uchiyama I."/>
            <person name="Ito T."/>
            <person name="Fujiyama A."/>
            <person name="Inagaki F."/>
            <person name="Takami H."/>
        </authorList>
    </citation>
    <scope>NUCLEOTIDE SEQUENCE</scope>
    <source>
        <strain evidence="1">Expedition CK06-06</strain>
    </source>
</reference>
<comment type="caution">
    <text evidence="1">The sequence shown here is derived from an EMBL/GenBank/DDBJ whole genome shotgun (WGS) entry which is preliminary data.</text>
</comment>
<proteinExistence type="predicted"/>
<name>X1PZ52_9ZZZZ</name>
<sequence length="262" mass="29066">AGIRPYPVRFEITDPWFTDCPAPSQNFPGAWKGRYSMFAYESHDGRIVSVPHTHYGGSQKSGIKLKNDGMFAAVYGPDGNPAIQLMGETARKVSISICPWAYDVHVSLSVMPKELYKPITAHFRVVNCPARKARTMEQAAEIPDLKAGEYGGLKEVPMYERNSSFEKGVLIGKPHKGDLDPWGWFPQDEKGAVWDKSNGRTGSSSLKIDKDTPGIATWYTMCEGQGYFTEPWTPCKGYEISCWVKTDNVNGQGTSLGVSYHV</sequence>
<dbReference type="Gene3D" id="2.60.120.260">
    <property type="entry name" value="Galactose-binding domain-like"/>
    <property type="match status" value="1"/>
</dbReference>